<evidence type="ECO:0000259" key="6">
    <source>
        <dbReference type="Pfam" id="PF05140"/>
    </source>
</evidence>
<evidence type="ECO:0000256" key="5">
    <source>
        <dbReference type="ARBA" id="ARBA00023136"/>
    </source>
</evidence>
<dbReference type="InterPro" id="IPR007816">
    <property type="entry name" value="ResB-like_domain"/>
</dbReference>
<dbReference type="Proteomes" id="UP000277108">
    <property type="component" value="Unassembled WGS sequence"/>
</dbReference>
<keyword evidence="3" id="KW-0201">Cytochrome c-type biogenesis</keyword>
<dbReference type="RefSeq" id="WP_077140214.1">
    <property type="nucleotide sequence ID" value="NZ_CBCSGK010000003.1"/>
</dbReference>
<evidence type="ECO:0000256" key="2">
    <source>
        <dbReference type="ARBA" id="ARBA00022692"/>
    </source>
</evidence>
<evidence type="ECO:0000256" key="3">
    <source>
        <dbReference type="ARBA" id="ARBA00022748"/>
    </source>
</evidence>
<keyword evidence="2" id="KW-0812">Transmembrane</keyword>
<sequence>MKDNFKNNEQTSKNDDYIICSCGQKNEPGTQLCISCGRMINEDYDKKKIQDVMRYDGSAVRSKVRNKTIIDKIWNWFASIKVGVTLIALTAIAAAIGTIFPQQYFIPVGVDPSIYYKENYGALGELYYQLGFHNLYSSWWFIVLLALIALSIIAASIDRGVPLFKSLSNQRVKKHPSFYSRQKINESFPAKNLNLKDVESQLKLQRYKTRQDQGHILAEKGRFSRYGPYINHSGLIILLIGSMLRFFPGMYVDELMYIKEGDRKPVPSTNREYYVENKKFTAENYDASDGEAFQQAIEKSQGMIAKNYQTDLTLYKNTSAMLGESDELKKVDEGSIRLNHPFKFDDYHLYQSSYDQSQMKTMTFKLIEKSSQKQIGQPFEVNLDNPKEHYTINDQISIDIKSYVPDFKEISSQGSLVSKSPNTINPAFVFDLNEKGEESEYSFIKIKEAKEISEGNHYEIKFDGMTNHMATILTVKKDKTLPFIFTGFIIFLIGVFIGSYVNHRRIWLNISDDGQTLNLAAHTNKNYFGLNKDIEKMATQLSLHKGVENNVDD</sequence>
<feature type="domain" description="ResB-like" evidence="6">
    <location>
        <begin position="81"/>
        <end position="534"/>
    </location>
</feature>
<keyword evidence="8" id="KW-1185">Reference proteome</keyword>
<dbReference type="PANTHER" id="PTHR31566:SF0">
    <property type="entry name" value="CYTOCHROME C BIOGENESIS PROTEIN CCS1, CHLOROPLASTIC"/>
    <property type="match status" value="1"/>
</dbReference>
<evidence type="ECO:0000256" key="1">
    <source>
        <dbReference type="ARBA" id="ARBA00004141"/>
    </source>
</evidence>
<dbReference type="STRING" id="1849491.BVH56_03975"/>
<reference evidence="7 8" key="1">
    <citation type="submission" date="2018-11" db="EMBL/GenBank/DDBJ databases">
        <title>Genomic Encyclopedia of Type Strains, Phase IV (KMG-IV): sequencing the most valuable type-strain genomes for metagenomic binning, comparative biology and taxonomic classification.</title>
        <authorList>
            <person name="Goeker M."/>
        </authorList>
    </citation>
    <scope>NUCLEOTIDE SEQUENCE [LARGE SCALE GENOMIC DNA]</scope>
    <source>
        <strain evidence="7 8">DSM 29158</strain>
    </source>
</reference>
<dbReference type="AlphaFoldDB" id="A0A1Q1G1A4"/>
<keyword evidence="4" id="KW-1133">Transmembrane helix</keyword>
<accession>A0A3N5C6S1</accession>
<dbReference type="PANTHER" id="PTHR31566">
    <property type="entry name" value="CYTOCHROME C BIOGENESIS PROTEIN CCS1, CHLOROPLASTIC"/>
    <property type="match status" value="1"/>
</dbReference>
<proteinExistence type="predicted"/>
<keyword evidence="5" id="KW-0472">Membrane</keyword>
<evidence type="ECO:0000313" key="8">
    <source>
        <dbReference type="Proteomes" id="UP000277108"/>
    </source>
</evidence>
<evidence type="ECO:0000256" key="4">
    <source>
        <dbReference type="ARBA" id="ARBA00022989"/>
    </source>
</evidence>
<organism evidence="7 8">
    <name type="scientific">Abyssicoccus albus</name>
    <dbReference type="NCBI Taxonomy" id="1817405"/>
    <lineage>
        <taxon>Bacteria</taxon>
        <taxon>Bacillati</taxon>
        <taxon>Bacillota</taxon>
        <taxon>Bacilli</taxon>
        <taxon>Bacillales</taxon>
        <taxon>Abyssicoccaceae</taxon>
    </lineage>
</organism>
<comment type="caution">
    <text evidence="7">The sequence shown here is derived from an EMBL/GenBank/DDBJ whole genome shotgun (WGS) entry which is preliminary data.</text>
</comment>
<gene>
    <name evidence="7" type="ORF">EDD62_0686</name>
</gene>
<dbReference type="OrthoDB" id="9770923at2"/>
<dbReference type="EMBL" id="RKRK01000002">
    <property type="protein sequence ID" value="RPF58048.1"/>
    <property type="molecule type" value="Genomic_DNA"/>
</dbReference>
<protein>
    <submittedName>
        <fullName evidence="7">Cytochrome c biogenesis protein</fullName>
    </submittedName>
</protein>
<dbReference type="InterPro" id="IPR023494">
    <property type="entry name" value="Cyt_c_bgen_Ccs1/CcsB/ResB"/>
</dbReference>
<dbReference type="GO" id="GO:0017004">
    <property type="term" value="P:cytochrome complex assembly"/>
    <property type="evidence" value="ECO:0007669"/>
    <property type="project" value="UniProtKB-KW"/>
</dbReference>
<dbReference type="GO" id="GO:0016020">
    <property type="term" value="C:membrane"/>
    <property type="evidence" value="ECO:0007669"/>
    <property type="project" value="UniProtKB-SubCell"/>
</dbReference>
<comment type="subcellular location">
    <subcellularLocation>
        <location evidence="1">Membrane</location>
        <topology evidence="1">Multi-pass membrane protein</topology>
    </subcellularLocation>
</comment>
<name>A0A1Q1G1A4_9BACL</name>
<dbReference type="Pfam" id="PF05140">
    <property type="entry name" value="ResB"/>
    <property type="match status" value="1"/>
</dbReference>
<evidence type="ECO:0000313" key="7">
    <source>
        <dbReference type="EMBL" id="RPF58048.1"/>
    </source>
</evidence>
<accession>A0A1Q1G1A4</accession>